<dbReference type="NCBIfam" id="TIGR00426">
    <property type="entry name" value="competence protein ComEA helix-hairpin-helix repeat region"/>
    <property type="match status" value="1"/>
</dbReference>
<evidence type="ECO:0000256" key="1">
    <source>
        <dbReference type="SAM" id="SignalP"/>
    </source>
</evidence>
<protein>
    <submittedName>
        <fullName evidence="2">Competence protein ComEA</fullName>
    </submittedName>
</protein>
<dbReference type="RefSeq" id="WP_024025224.1">
    <property type="nucleotide sequence ID" value="NZ_AYOZ01000060.1"/>
</dbReference>
<proteinExistence type="predicted"/>
<reference evidence="2 3" key="1">
    <citation type="journal article" date="2014" name="Genome Announc.">
        <title>Draft Genome Sequence of Marinomonas sp. Strain D104, a Polycyclic Aromatic Hydrocarbon-Degrading Bacterium from the Deep-Sea Sediment of the Arctic Ocean.</title>
        <authorList>
            <person name="Dong C."/>
            <person name="Bai X."/>
            <person name="Lai Q."/>
            <person name="Xie Y."/>
            <person name="Chen X."/>
            <person name="Shao Z."/>
        </authorList>
    </citation>
    <scope>NUCLEOTIDE SEQUENCE [LARGE SCALE GENOMIC DNA]</scope>
    <source>
        <strain evidence="2 3">D104</strain>
    </source>
</reference>
<dbReference type="Gene3D" id="1.10.150.280">
    <property type="entry name" value="AF1531-like domain"/>
    <property type="match status" value="1"/>
</dbReference>
<dbReference type="PANTHER" id="PTHR21180:SF32">
    <property type="entry name" value="ENDONUCLEASE_EXONUCLEASE_PHOSPHATASE FAMILY DOMAIN-CONTAINING PROTEIN 1"/>
    <property type="match status" value="1"/>
</dbReference>
<dbReference type="Proteomes" id="UP000018857">
    <property type="component" value="Unassembled WGS sequence"/>
</dbReference>
<dbReference type="GO" id="GO:0015628">
    <property type="term" value="P:protein secretion by the type II secretion system"/>
    <property type="evidence" value="ECO:0007669"/>
    <property type="project" value="TreeGrafter"/>
</dbReference>
<dbReference type="InterPro" id="IPR004509">
    <property type="entry name" value="Competence_ComEA_HhH"/>
</dbReference>
<keyword evidence="1" id="KW-0732">Signal</keyword>
<sequence length="103" mass="11225">MTNFHRVFRSTVFRSLLVLSLAFTPFSLFAATPLDINAATADQFAAVMSGIGIKKAEAIVAYREANGRFNSISQLTEVKGVGPKIIDRNHTVIRVQDAEAKAN</sequence>
<gene>
    <name evidence="2" type="ORF">D104_15945</name>
</gene>
<feature type="chain" id="PRO_5004809562" evidence="1">
    <location>
        <begin position="31"/>
        <end position="103"/>
    </location>
</feature>
<dbReference type="InterPro" id="IPR010994">
    <property type="entry name" value="RuvA_2-like"/>
</dbReference>
<dbReference type="InterPro" id="IPR051675">
    <property type="entry name" value="Endo/Exo/Phosphatase_dom_1"/>
</dbReference>
<name>W1RT67_9GAMM</name>
<dbReference type="STRING" id="1208321.D104_15945"/>
<comment type="caution">
    <text evidence="2">The sequence shown here is derived from an EMBL/GenBank/DDBJ whole genome shotgun (WGS) entry which is preliminary data.</text>
</comment>
<accession>W1RT67</accession>
<dbReference type="OrthoDB" id="7510573at2"/>
<dbReference type="GO" id="GO:0015627">
    <property type="term" value="C:type II protein secretion system complex"/>
    <property type="evidence" value="ECO:0007669"/>
    <property type="project" value="TreeGrafter"/>
</dbReference>
<feature type="signal peptide" evidence="1">
    <location>
        <begin position="1"/>
        <end position="30"/>
    </location>
</feature>
<dbReference type="AlphaFoldDB" id="W1RT67"/>
<dbReference type="EMBL" id="AYOZ01000060">
    <property type="protein sequence ID" value="ETI58063.1"/>
    <property type="molecule type" value="Genomic_DNA"/>
</dbReference>
<dbReference type="Pfam" id="PF12836">
    <property type="entry name" value="HHH_3"/>
    <property type="match status" value="1"/>
</dbReference>
<keyword evidence="3" id="KW-1185">Reference proteome</keyword>
<organism evidence="2 3">
    <name type="scientific">Marinomonas profundimaris</name>
    <dbReference type="NCBI Taxonomy" id="1208321"/>
    <lineage>
        <taxon>Bacteria</taxon>
        <taxon>Pseudomonadati</taxon>
        <taxon>Pseudomonadota</taxon>
        <taxon>Gammaproteobacteria</taxon>
        <taxon>Oceanospirillales</taxon>
        <taxon>Oceanospirillaceae</taxon>
        <taxon>Marinomonas</taxon>
    </lineage>
</organism>
<evidence type="ECO:0000313" key="3">
    <source>
        <dbReference type="Proteomes" id="UP000018857"/>
    </source>
</evidence>
<dbReference type="PANTHER" id="PTHR21180">
    <property type="entry name" value="ENDONUCLEASE/EXONUCLEASE/PHOSPHATASE FAMILY DOMAIN-CONTAINING PROTEIN 1"/>
    <property type="match status" value="1"/>
</dbReference>
<evidence type="ECO:0000313" key="2">
    <source>
        <dbReference type="EMBL" id="ETI58063.1"/>
    </source>
</evidence>
<dbReference type="SUPFAM" id="SSF47781">
    <property type="entry name" value="RuvA domain 2-like"/>
    <property type="match status" value="1"/>
</dbReference>
<dbReference type="eggNOG" id="COG1555">
    <property type="taxonomic scope" value="Bacteria"/>
</dbReference>
<dbReference type="PATRIC" id="fig|1208321.3.peg.3168"/>